<evidence type="ECO:0000256" key="6">
    <source>
        <dbReference type="ARBA" id="ARBA00023136"/>
    </source>
</evidence>
<dbReference type="EMBL" id="QUSM01000001">
    <property type="protein sequence ID" value="RGD75867.1"/>
    <property type="molecule type" value="Genomic_DNA"/>
</dbReference>
<name>A0A3E3E2T1_9FIRM</name>
<reference evidence="10 11" key="1">
    <citation type="submission" date="2018-08" db="EMBL/GenBank/DDBJ databases">
        <title>A genome reference for cultivated species of the human gut microbiota.</title>
        <authorList>
            <person name="Zou Y."/>
            <person name="Xue W."/>
            <person name="Luo G."/>
        </authorList>
    </citation>
    <scope>NUCLEOTIDE SEQUENCE [LARGE SCALE GENOMIC DNA]</scope>
    <source>
        <strain evidence="10 11">AM25-6</strain>
    </source>
</reference>
<dbReference type="Proteomes" id="UP000261212">
    <property type="component" value="Unassembled WGS sequence"/>
</dbReference>
<evidence type="ECO:0000256" key="7">
    <source>
        <dbReference type="ARBA" id="ARBA00034125"/>
    </source>
</evidence>
<organism evidence="10 11">
    <name type="scientific">Anaerofustis stercorihominis</name>
    <dbReference type="NCBI Taxonomy" id="214853"/>
    <lineage>
        <taxon>Bacteria</taxon>
        <taxon>Bacillati</taxon>
        <taxon>Bacillota</taxon>
        <taxon>Clostridia</taxon>
        <taxon>Eubacteriales</taxon>
        <taxon>Eubacteriaceae</taxon>
        <taxon>Anaerofustis</taxon>
    </lineage>
</organism>
<proteinExistence type="inferred from homology"/>
<evidence type="ECO:0000256" key="8">
    <source>
        <dbReference type="SAM" id="Phobius"/>
    </source>
</evidence>
<evidence type="ECO:0000256" key="1">
    <source>
        <dbReference type="ARBA" id="ARBA00004651"/>
    </source>
</evidence>
<dbReference type="AlphaFoldDB" id="A0A3E3E2T1"/>
<evidence type="ECO:0000256" key="2">
    <source>
        <dbReference type="ARBA" id="ARBA00022475"/>
    </source>
</evidence>
<evidence type="ECO:0000256" key="3">
    <source>
        <dbReference type="ARBA" id="ARBA00022519"/>
    </source>
</evidence>
<evidence type="ECO:0000256" key="5">
    <source>
        <dbReference type="ARBA" id="ARBA00022989"/>
    </source>
</evidence>
<comment type="caution">
    <text evidence="10">The sequence shown here is derived from an EMBL/GenBank/DDBJ whole genome shotgun (WGS) entry which is preliminary data.</text>
</comment>
<keyword evidence="2" id="KW-1003">Cell membrane</keyword>
<comment type="similarity">
    <text evidence="7">Belongs to the ThrE exporter (TC 2.A.79) family.</text>
</comment>
<dbReference type="GO" id="GO:0005886">
    <property type="term" value="C:plasma membrane"/>
    <property type="evidence" value="ECO:0007669"/>
    <property type="project" value="UniProtKB-SubCell"/>
</dbReference>
<dbReference type="RefSeq" id="WP_007050540.1">
    <property type="nucleotide sequence ID" value="NZ_CABKNJ010000001.1"/>
</dbReference>
<dbReference type="InterPro" id="IPR024528">
    <property type="entry name" value="ThrE_2"/>
</dbReference>
<keyword evidence="4 8" id="KW-0812">Transmembrane</keyword>
<gene>
    <name evidence="10" type="ORF">DW687_00700</name>
</gene>
<dbReference type="GeneID" id="98000831"/>
<keyword evidence="6 8" id="KW-0472">Membrane</keyword>
<evidence type="ECO:0000259" key="9">
    <source>
        <dbReference type="Pfam" id="PF12821"/>
    </source>
</evidence>
<protein>
    <recommendedName>
        <fullName evidence="9">Threonine/Serine exporter ThrE domain-containing protein</fullName>
    </recommendedName>
</protein>
<dbReference type="PANTHER" id="PTHR34390">
    <property type="entry name" value="UPF0442 PROTEIN YJJB-RELATED"/>
    <property type="match status" value="1"/>
</dbReference>
<comment type="subcellular location">
    <subcellularLocation>
        <location evidence="1">Cell membrane</location>
        <topology evidence="1">Multi-pass membrane protein</topology>
    </subcellularLocation>
</comment>
<feature type="transmembrane region" description="Helical" evidence="8">
    <location>
        <begin position="31"/>
        <end position="49"/>
    </location>
</feature>
<feature type="domain" description="Threonine/Serine exporter ThrE" evidence="9">
    <location>
        <begin position="7"/>
        <end position="135"/>
    </location>
</feature>
<feature type="transmembrane region" description="Helical" evidence="8">
    <location>
        <begin position="55"/>
        <end position="72"/>
    </location>
</feature>
<evidence type="ECO:0000313" key="10">
    <source>
        <dbReference type="EMBL" id="RGD75867.1"/>
    </source>
</evidence>
<keyword evidence="3" id="KW-0997">Cell inner membrane</keyword>
<accession>A0A3E3E2T1</accession>
<dbReference type="GO" id="GO:0015744">
    <property type="term" value="P:succinate transport"/>
    <property type="evidence" value="ECO:0007669"/>
    <property type="project" value="TreeGrafter"/>
</dbReference>
<feature type="transmembrane region" description="Helical" evidence="8">
    <location>
        <begin position="79"/>
        <end position="99"/>
    </location>
</feature>
<dbReference type="InterPro" id="IPR050539">
    <property type="entry name" value="ThrE_Dicarb/AminoAcid_Exp"/>
</dbReference>
<evidence type="ECO:0000256" key="4">
    <source>
        <dbReference type="ARBA" id="ARBA00022692"/>
    </source>
</evidence>
<keyword evidence="5 8" id="KW-1133">Transmembrane helix</keyword>
<feature type="transmembrane region" description="Helical" evidence="8">
    <location>
        <begin position="6"/>
        <end position="24"/>
    </location>
</feature>
<dbReference type="Pfam" id="PF12821">
    <property type="entry name" value="ThrE_2"/>
    <property type="match status" value="1"/>
</dbReference>
<feature type="transmembrane region" description="Helical" evidence="8">
    <location>
        <begin position="111"/>
        <end position="140"/>
    </location>
</feature>
<sequence>MIESLIQILMALIGSVGFAILFNIKKDKISIIAFGGAMSWICYLFFYSYNANKVISLFISTFILSIFAEIISRKIKTPVIIILIPILVPLIPGGDLYYTMYNLVTDNMDNFIYFFNLVIKEAAAISFGIILVTSIMQIITKLKKYYIRKRPY</sequence>
<evidence type="ECO:0000313" key="11">
    <source>
        <dbReference type="Proteomes" id="UP000261212"/>
    </source>
</evidence>
<dbReference type="PANTHER" id="PTHR34390:SF1">
    <property type="entry name" value="SUCCINATE TRANSPORTER SUBUNIT YJJB-RELATED"/>
    <property type="match status" value="1"/>
</dbReference>